<dbReference type="SUPFAM" id="SSF48371">
    <property type="entry name" value="ARM repeat"/>
    <property type="match status" value="1"/>
</dbReference>
<dbReference type="InterPro" id="IPR016024">
    <property type="entry name" value="ARM-type_fold"/>
</dbReference>
<name>A0A7S0T736_9CHLO</name>
<organism evidence="3">
    <name type="scientific">Ostreococcus mediterraneus</name>
    <dbReference type="NCBI Taxonomy" id="1486918"/>
    <lineage>
        <taxon>Eukaryota</taxon>
        <taxon>Viridiplantae</taxon>
        <taxon>Chlorophyta</taxon>
        <taxon>Mamiellophyceae</taxon>
        <taxon>Mamiellales</taxon>
        <taxon>Bathycoccaceae</taxon>
        <taxon>Ostreococcus</taxon>
    </lineage>
</organism>
<feature type="region of interest" description="Disordered" evidence="2">
    <location>
        <begin position="193"/>
        <end position="282"/>
    </location>
</feature>
<reference evidence="3" key="1">
    <citation type="submission" date="2021-01" db="EMBL/GenBank/DDBJ databases">
        <authorList>
            <person name="Corre E."/>
            <person name="Pelletier E."/>
            <person name="Niang G."/>
            <person name="Scheremetjew M."/>
            <person name="Finn R."/>
            <person name="Kale V."/>
            <person name="Holt S."/>
            <person name="Cochrane G."/>
            <person name="Meng A."/>
            <person name="Brown T."/>
            <person name="Cohen L."/>
        </authorList>
    </citation>
    <scope>NUCLEOTIDE SEQUENCE</scope>
    <source>
        <strain evidence="3">Clade-D-RCC2573</strain>
    </source>
</reference>
<evidence type="ECO:0000313" key="3">
    <source>
        <dbReference type="EMBL" id="CAD8727275.1"/>
    </source>
</evidence>
<accession>A0A7S0T736</accession>
<gene>
    <name evidence="3" type="ORF">OMED0936_LOCUS183</name>
</gene>
<dbReference type="Gene3D" id="1.25.10.10">
    <property type="entry name" value="Leucine-rich Repeat Variant"/>
    <property type="match status" value="1"/>
</dbReference>
<feature type="compositionally biased region" description="Basic and acidic residues" evidence="2">
    <location>
        <begin position="668"/>
        <end position="683"/>
    </location>
</feature>
<feature type="region of interest" description="Disordered" evidence="2">
    <location>
        <begin position="99"/>
        <end position="118"/>
    </location>
</feature>
<keyword evidence="1" id="KW-0175">Coiled coil</keyword>
<feature type="coiled-coil region" evidence="1">
    <location>
        <begin position="359"/>
        <end position="403"/>
    </location>
</feature>
<feature type="compositionally biased region" description="Low complexity" evidence="2">
    <location>
        <begin position="8"/>
        <end position="18"/>
    </location>
</feature>
<dbReference type="AlphaFoldDB" id="A0A7S0T736"/>
<evidence type="ECO:0000256" key="1">
    <source>
        <dbReference type="SAM" id="Coils"/>
    </source>
</evidence>
<feature type="compositionally biased region" description="Basic and acidic residues" evidence="2">
    <location>
        <begin position="51"/>
        <end position="65"/>
    </location>
</feature>
<feature type="region of interest" description="Disordered" evidence="2">
    <location>
        <begin position="1"/>
        <end position="94"/>
    </location>
</feature>
<feature type="compositionally biased region" description="Polar residues" evidence="2">
    <location>
        <begin position="19"/>
        <end position="31"/>
    </location>
</feature>
<proteinExistence type="predicted"/>
<feature type="region of interest" description="Disordered" evidence="2">
    <location>
        <begin position="659"/>
        <end position="703"/>
    </location>
</feature>
<dbReference type="EMBL" id="HBFF01000230">
    <property type="protein sequence ID" value="CAD8727275.1"/>
    <property type="molecule type" value="Transcribed_RNA"/>
</dbReference>
<dbReference type="InterPro" id="IPR011989">
    <property type="entry name" value="ARM-like"/>
</dbReference>
<protein>
    <submittedName>
        <fullName evidence="3">Uncharacterized protein</fullName>
    </submittedName>
</protein>
<sequence>MSRRADADTTSSDGDGSSKLSYGQTRAQTGTIAGASESSAEKSKGLLTRFQTHERVVARATRSKDLGGGSIASEDTSLLGSEHGDASSVNSWRMSVRGVMNSPVKSEPESAKRGTASVKPNISGSFDIAENARLALEAKDVQLAKMAARLEAVMREKQELEASRSRGEMSAFASQADDLDAEMKAALRGLRGNDRASNGYDMNGLHNSTATVNPFARRGDEGGGGLDDDSDDEAPGPSRRNAQMPNGATRAQYDDDDGEDNDGHHTPQPPSIKPGVRVEGGYLTPSGRVVGSALKAESSALKSVDGGGTNDRRVVFNHEEQFSDTGAPFEAVEVAELRRELREIRGALKSAFSVSEQLVDQCEKKNMEIKEKNAALKLAREELLQARDDLRAAREGQNEAEKRTNALLRGDFNVDELRRHLSTTLRALDDSNAFAKECIKIIQQSVGVNVELSPDVVFSILPVLSSLSIRGEMAEAMVDAGVLNNLVNALEMFKSDGAICADALDAIQAICRTGLDAAIVTQDEQLIALRGTLTDEAIKTCARSVVACGHQCVSNAIVCEAIAGVALAFAEFGDFPNIQYLVGECEMVDVLVQSCVKHANDEGVQRATTCALAAYAVCDGSTKRVVESLGGFALIKRCVNELNVDDAVRLFPPVRRWISSSKSSSRTGDQRRRRDDQRERAEAEDLNASDDDIIDDATLGDNL</sequence>
<feature type="compositionally biased region" description="Acidic residues" evidence="2">
    <location>
        <begin position="684"/>
        <end position="695"/>
    </location>
</feature>
<evidence type="ECO:0000256" key="2">
    <source>
        <dbReference type="SAM" id="MobiDB-lite"/>
    </source>
</evidence>